<evidence type="ECO:0000256" key="8">
    <source>
        <dbReference type="PROSITE-ProRule" id="PRU00175"/>
    </source>
</evidence>
<keyword evidence="4" id="KW-0479">Metal-binding</keyword>
<reference evidence="11 12" key="1">
    <citation type="journal article" date="2023" name="Hortic Res">
        <title>Pangenome of water caltrop reveals structural variations and asymmetric subgenome divergence after allopolyploidization.</title>
        <authorList>
            <person name="Zhang X."/>
            <person name="Chen Y."/>
            <person name="Wang L."/>
            <person name="Yuan Y."/>
            <person name="Fang M."/>
            <person name="Shi L."/>
            <person name="Lu R."/>
            <person name="Comes H.P."/>
            <person name="Ma Y."/>
            <person name="Chen Y."/>
            <person name="Huang G."/>
            <person name="Zhou Y."/>
            <person name="Zheng Z."/>
            <person name="Qiu Y."/>
        </authorList>
    </citation>
    <scope>NUCLEOTIDE SEQUENCE [LARGE SCALE GENOMIC DNA]</scope>
    <source>
        <strain evidence="11">F231</strain>
    </source>
</reference>
<feature type="compositionally biased region" description="Basic and acidic residues" evidence="9">
    <location>
        <begin position="99"/>
        <end position="108"/>
    </location>
</feature>
<evidence type="ECO:0000256" key="9">
    <source>
        <dbReference type="SAM" id="MobiDB-lite"/>
    </source>
</evidence>
<dbReference type="Proteomes" id="UP001346149">
    <property type="component" value="Unassembled WGS sequence"/>
</dbReference>
<dbReference type="Gene3D" id="3.30.40.10">
    <property type="entry name" value="Zinc/RING finger domain, C3HC4 (zinc finger)"/>
    <property type="match status" value="1"/>
</dbReference>
<keyword evidence="12" id="KW-1185">Reference proteome</keyword>
<organism evidence="11 12">
    <name type="scientific">Trapa natans</name>
    <name type="common">Water chestnut</name>
    <dbReference type="NCBI Taxonomy" id="22666"/>
    <lineage>
        <taxon>Eukaryota</taxon>
        <taxon>Viridiplantae</taxon>
        <taxon>Streptophyta</taxon>
        <taxon>Embryophyta</taxon>
        <taxon>Tracheophyta</taxon>
        <taxon>Spermatophyta</taxon>
        <taxon>Magnoliopsida</taxon>
        <taxon>eudicotyledons</taxon>
        <taxon>Gunneridae</taxon>
        <taxon>Pentapetalae</taxon>
        <taxon>rosids</taxon>
        <taxon>malvids</taxon>
        <taxon>Myrtales</taxon>
        <taxon>Lythraceae</taxon>
        <taxon>Trapa</taxon>
    </lineage>
</organism>
<dbReference type="EC" id="2.3.2.27" evidence="2"/>
<evidence type="ECO:0000256" key="5">
    <source>
        <dbReference type="ARBA" id="ARBA00022771"/>
    </source>
</evidence>
<evidence type="ECO:0000313" key="12">
    <source>
        <dbReference type="Proteomes" id="UP001346149"/>
    </source>
</evidence>
<keyword evidence="3" id="KW-0808">Transferase</keyword>
<keyword evidence="6" id="KW-0833">Ubl conjugation pathway</keyword>
<evidence type="ECO:0000256" key="7">
    <source>
        <dbReference type="ARBA" id="ARBA00022833"/>
    </source>
</evidence>
<protein>
    <recommendedName>
        <fullName evidence="2">RING-type E3 ubiquitin transferase</fullName>
        <ecNumber evidence="2">2.3.2.27</ecNumber>
    </recommendedName>
</protein>
<comment type="caution">
    <text evidence="11">The sequence shown here is derived from an EMBL/GenBank/DDBJ whole genome shotgun (WGS) entry which is preliminary data.</text>
</comment>
<dbReference type="PANTHER" id="PTHR22937:SF122">
    <property type="entry name" value="RING-TYPE E3 UBIQUITIN TRANSFERASE"/>
    <property type="match status" value="1"/>
</dbReference>
<keyword evidence="5 8" id="KW-0863">Zinc-finger</keyword>
<evidence type="ECO:0000256" key="4">
    <source>
        <dbReference type="ARBA" id="ARBA00022723"/>
    </source>
</evidence>
<gene>
    <name evidence="11" type="ORF">SAY86_001647</name>
</gene>
<comment type="catalytic activity">
    <reaction evidence="1">
        <text>S-ubiquitinyl-[E2 ubiquitin-conjugating enzyme]-L-cysteine + [acceptor protein]-L-lysine = [E2 ubiquitin-conjugating enzyme]-L-cysteine + N(6)-ubiquitinyl-[acceptor protein]-L-lysine.</text>
        <dbReference type="EC" id="2.3.2.27"/>
    </reaction>
</comment>
<name>A0AAN7LM84_TRANT</name>
<dbReference type="SUPFAM" id="SSF57850">
    <property type="entry name" value="RING/U-box"/>
    <property type="match status" value="1"/>
</dbReference>
<evidence type="ECO:0000256" key="2">
    <source>
        <dbReference type="ARBA" id="ARBA00012483"/>
    </source>
</evidence>
<dbReference type="EMBL" id="JAXQNO010000013">
    <property type="protein sequence ID" value="KAK4784958.1"/>
    <property type="molecule type" value="Genomic_DNA"/>
</dbReference>
<evidence type="ECO:0000259" key="10">
    <source>
        <dbReference type="PROSITE" id="PS50089"/>
    </source>
</evidence>
<feature type="region of interest" description="Disordered" evidence="9">
    <location>
        <begin position="85"/>
        <end position="108"/>
    </location>
</feature>
<accession>A0AAN7LM84</accession>
<evidence type="ECO:0000313" key="11">
    <source>
        <dbReference type="EMBL" id="KAK4784958.1"/>
    </source>
</evidence>
<sequence>MDSSRSGRRAIPRCRNQLSHDPHKKASVMSRICSNDSANAALNPAARSNSQAIRKFRLIMIGKGLGCMASISSVKEAAVVRFGGTKAERTQGQKKRKDKRLDERTEGMDRRVPLLSEAETSPAIAGICCGPGILFSSDAAFVDCIQSMRRPAAVTMKQTEEVVLHFSPLYEQIPSAFDRFREWRLDIDYMSYEELLDLSDRIGYEDMGLKKNEMLGCLMKARSQMEEMLPLLLHAGGEWKCSICHDGFEPGNETGRLDCGHSYHIRCLKQWLRCKNSCPICKDEAIPYRRRLAK</sequence>
<dbReference type="GO" id="GO:0061630">
    <property type="term" value="F:ubiquitin protein ligase activity"/>
    <property type="evidence" value="ECO:0007669"/>
    <property type="project" value="UniProtKB-EC"/>
</dbReference>
<dbReference type="InterPro" id="IPR045191">
    <property type="entry name" value="MBR1/2-like"/>
</dbReference>
<keyword evidence="7" id="KW-0862">Zinc</keyword>
<dbReference type="PANTHER" id="PTHR22937">
    <property type="entry name" value="E3 UBIQUITIN-PROTEIN LIGASE RNF165"/>
    <property type="match status" value="1"/>
</dbReference>
<feature type="domain" description="RING-type" evidence="10">
    <location>
        <begin position="241"/>
        <end position="282"/>
    </location>
</feature>
<dbReference type="Pfam" id="PF13639">
    <property type="entry name" value="zf-RING_2"/>
    <property type="match status" value="1"/>
</dbReference>
<evidence type="ECO:0000256" key="6">
    <source>
        <dbReference type="ARBA" id="ARBA00022786"/>
    </source>
</evidence>
<evidence type="ECO:0000256" key="3">
    <source>
        <dbReference type="ARBA" id="ARBA00022679"/>
    </source>
</evidence>
<dbReference type="InterPro" id="IPR001841">
    <property type="entry name" value="Znf_RING"/>
</dbReference>
<dbReference type="SMART" id="SM00184">
    <property type="entry name" value="RING"/>
    <property type="match status" value="1"/>
</dbReference>
<dbReference type="AlphaFoldDB" id="A0AAN7LM84"/>
<dbReference type="InterPro" id="IPR013083">
    <property type="entry name" value="Znf_RING/FYVE/PHD"/>
</dbReference>
<proteinExistence type="predicted"/>
<evidence type="ECO:0000256" key="1">
    <source>
        <dbReference type="ARBA" id="ARBA00000900"/>
    </source>
</evidence>
<dbReference type="GO" id="GO:0008270">
    <property type="term" value="F:zinc ion binding"/>
    <property type="evidence" value="ECO:0007669"/>
    <property type="project" value="UniProtKB-KW"/>
</dbReference>
<dbReference type="PROSITE" id="PS50089">
    <property type="entry name" value="ZF_RING_2"/>
    <property type="match status" value="1"/>
</dbReference>